<evidence type="ECO:0000256" key="1">
    <source>
        <dbReference type="SAM" id="Coils"/>
    </source>
</evidence>
<evidence type="ECO:0000313" key="4">
    <source>
        <dbReference type="Proteomes" id="UP000244929"/>
    </source>
</evidence>
<dbReference type="GO" id="GO:0003676">
    <property type="term" value="F:nucleic acid binding"/>
    <property type="evidence" value="ECO:0007669"/>
    <property type="project" value="InterPro"/>
</dbReference>
<dbReference type="RefSeq" id="WP_108777361.1">
    <property type="nucleotide sequence ID" value="NZ_CP029186.1"/>
</dbReference>
<dbReference type="InterPro" id="IPR048020">
    <property type="entry name" value="Transpos_IS3"/>
</dbReference>
<dbReference type="Gene3D" id="3.30.420.10">
    <property type="entry name" value="Ribonuclease H-like superfamily/Ribonuclease H"/>
    <property type="match status" value="1"/>
</dbReference>
<keyword evidence="1" id="KW-0175">Coiled coil</keyword>
<evidence type="ECO:0000313" key="3">
    <source>
        <dbReference type="EMBL" id="AWH84655.1"/>
    </source>
</evidence>
<dbReference type="InterPro" id="IPR001584">
    <property type="entry name" value="Integrase_cat-core"/>
</dbReference>
<dbReference type="GO" id="GO:0015074">
    <property type="term" value="P:DNA integration"/>
    <property type="evidence" value="ECO:0007669"/>
    <property type="project" value="InterPro"/>
</dbReference>
<evidence type="ECO:0000259" key="2">
    <source>
        <dbReference type="PROSITE" id="PS50994"/>
    </source>
</evidence>
<dbReference type="KEGG" id="falb:HYN59_05760"/>
<reference evidence="3 4" key="1">
    <citation type="submission" date="2018-04" db="EMBL/GenBank/DDBJ databases">
        <title>Genome sequencing of Flavobacterium sp. HYN0059.</title>
        <authorList>
            <person name="Yi H."/>
            <person name="Baek C."/>
        </authorList>
    </citation>
    <scope>NUCLEOTIDE SEQUENCE [LARGE SCALE GENOMIC DNA]</scope>
    <source>
        <strain evidence="3 4">HYN0059</strain>
    </source>
</reference>
<dbReference type="InterPro" id="IPR036397">
    <property type="entry name" value="RNaseH_sf"/>
</dbReference>
<sequence>MKTRSLKEFTSPPVVKYSEAFKRAVVREYEKGILNKDQIQAKYGIGGNSRVLEWCRKYGKLYYPKFSAIGRPMKDPQKQRIKELEKQLEDARLKVLAYEKLISITEKEEGISILKKGRCQTIDELSKTYPRKVSMFCELFGYSKEAYYKHRTYRKISDTEIVQLRESVLALRRQMPRLGVRKLYHLLQKQGSIHVGRDKLFSLLRNEGLLLCKKRKYTVTTNSKHWLRKYPNLAKRIHLQRPEQLWVSDITYIDTLDGNAYLHLVTDAYSKQIMGYELCDNMEASSTLKALKMALSRRKYKKADLIHHSDRGLQYCSRIYTDCLIQNGIAISMTENGDPYENAIAERINGILKEEFGLSDKFENILQAKELTSQSVGIYNQLRPHLSCSMLTPSQMHKQDKLKLIFFKNKKFRQLLNV</sequence>
<feature type="coiled-coil region" evidence="1">
    <location>
        <begin position="74"/>
        <end position="101"/>
    </location>
</feature>
<accession>A0A2S1QW94</accession>
<dbReference type="OrthoDB" id="9815231at2"/>
<protein>
    <submittedName>
        <fullName evidence="3">IS3 family transposase</fullName>
    </submittedName>
</protein>
<dbReference type="InterPro" id="IPR012337">
    <property type="entry name" value="RNaseH-like_sf"/>
</dbReference>
<dbReference type="NCBIfam" id="NF033516">
    <property type="entry name" value="transpos_IS3"/>
    <property type="match status" value="1"/>
</dbReference>
<dbReference type="Gene3D" id="1.10.10.10">
    <property type="entry name" value="Winged helix-like DNA-binding domain superfamily/Winged helix DNA-binding domain"/>
    <property type="match status" value="1"/>
</dbReference>
<gene>
    <name evidence="3" type="ORF">HYN59_05760</name>
</gene>
<feature type="domain" description="Integrase catalytic" evidence="2">
    <location>
        <begin position="238"/>
        <end position="401"/>
    </location>
</feature>
<dbReference type="EMBL" id="CP029186">
    <property type="protein sequence ID" value="AWH84655.1"/>
    <property type="molecule type" value="Genomic_DNA"/>
</dbReference>
<dbReference type="InterPro" id="IPR050900">
    <property type="entry name" value="Transposase_IS3/IS150/IS904"/>
</dbReference>
<dbReference type="InterPro" id="IPR036388">
    <property type="entry name" value="WH-like_DNA-bd_sf"/>
</dbReference>
<keyword evidence="4" id="KW-1185">Reference proteome</keyword>
<dbReference type="Proteomes" id="UP000244929">
    <property type="component" value="Chromosome"/>
</dbReference>
<name>A0A2S1QW94_9FLAO</name>
<dbReference type="InterPro" id="IPR009057">
    <property type="entry name" value="Homeodomain-like_sf"/>
</dbReference>
<dbReference type="SUPFAM" id="SSF46689">
    <property type="entry name" value="Homeodomain-like"/>
    <property type="match status" value="1"/>
</dbReference>
<organism evidence="3 4">
    <name type="scientific">Flavobacterium album</name>
    <dbReference type="NCBI Taxonomy" id="2175091"/>
    <lineage>
        <taxon>Bacteria</taxon>
        <taxon>Pseudomonadati</taxon>
        <taxon>Bacteroidota</taxon>
        <taxon>Flavobacteriia</taxon>
        <taxon>Flavobacteriales</taxon>
        <taxon>Flavobacteriaceae</taxon>
        <taxon>Flavobacterium</taxon>
    </lineage>
</organism>
<dbReference type="Pfam" id="PF00665">
    <property type="entry name" value="rve"/>
    <property type="match status" value="1"/>
</dbReference>
<proteinExistence type="predicted"/>
<dbReference type="PROSITE" id="PS50994">
    <property type="entry name" value="INTEGRASE"/>
    <property type="match status" value="1"/>
</dbReference>
<dbReference type="PANTHER" id="PTHR46889">
    <property type="entry name" value="TRANSPOSASE INSF FOR INSERTION SEQUENCE IS3B-RELATED"/>
    <property type="match status" value="1"/>
</dbReference>
<dbReference type="PANTHER" id="PTHR46889:SF5">
    <property type="entry name" value="INTEGRASE PROTEIN"/>
    <property type="match status" value="1"/>
</dbReference>
<dbReference type="SUPFAM" id="SSF53098">
    <property type="entry name" value="Ribonuclease H-like"/>
    <property type="match status" value="1"/>
</dbReference>
<dbReference type="AlphaFoldDB" id="A0A2S1QW94"/>